<evidence type="ECO:0000313" key="2">
    <source>
        <dbReference type="EMBL" id="SFV37957.1"/>
    </source>
</evidence>
<dbReference type="AlphaFoldDB" id="A0A1I7NTF4"/>
<evidence type="ECO:0000313" key="3">
    <source>
        <dbReference type="Proteomes" id="UP000199423"/>
    </source>
</evidence>
<proteinExistence type="predicted"/>
<dbReference type="RefSeq" id="WP_244531319.1">
    <property type="nucleotide sequence ID" value="NZ_FPCH01000003.1"/>
</dbReference>
<evidence type="ECO:0000256" key="1">
    <source>
        <dbReference type="SAM" id="SignalP"/>
    </source>
</evidence>
<feature type="chain" id="PRO_5011590653" description="Lipoprotein" evidence="1">
    <location>
        <begin position="18"/>
        <end position="248"/>
    </location>
</feature>
<sequence length="248" mass="27036">MRAIPFFTILISPLLFACASQKIQLSAAPGQEAIVRDGIPSLISKKKNLVMLRPNNQLLKGNARPAFTVAVRNLENKPQTLMEANINAHQTVDGRQAALRIYRYDELVREEQTRQTIQAVGAVLSATARGINAANAGYVNTTGTVRANGNYGTYTATTYDPLRAQIAQQNANYETREEIAALQAQGEQNLSQLQNTILKDNTVMPGEWIGGTIVLDQPAYSGSAPKSYAITVDFAGEQHEFLVSQVTN</sequence>
<feature type="signal peptide" evidence="1">
    <location>
        <begin position="1"/>
        <end position="17"/>
    </location>
</feature>
<dbReference type="PROSITE" id="PS51257">
    <property type="entry name" value="PROKAR_LIPOPROTEIN"/>
    <property type="match status" value="1"/>
</dbReference>
<keyword evidence="1" id="KW-0732">Signal</keyword>
<reference evidence="3" key="1">
    <citation type="submission" date="2016-10" db="EMBL/GenBank/DDBJ databases">
        <authorList>
            <person name="Varghese N."/>
            <person name="Submissions S."/>
        </authorList>
    </citation>
    <scope>NUCLEOTIDE SEQUENCE [LARGE SCALE GENOMIC DNA]</scope>
    <source>
        <strain evidence="3">DSM 1565</strain>
    </source>
</reference>
<gene>
    <name evidence="2" type="ORF">SAMN04488557_3423</name>
</gene>
<evidence type="ECO:0008006" key="4">
    <source>
        <dbReference type="Google" id="ProtNLM"/>
    </source>
</evidence>
<dbReference type="EMBL" id="FPCH01000003">
    <property type="protein sequence ID" value="SFV37957.1"/>
    <property type="molecule type" value="Genomic_DNA"/>
</dbReference>
<name>A0A1I7NTF4_9HYPH</name>
<dbReference type="Proteomes" id="UP000199423">
    <property type="component" value="Unassembled WGS sequence"/>
</dbReference>
<accession>A0A1I7NTF4</accession>
<protein>
    <recommendedName>
        <fullName evidence="4">Lipoprotein</fullName>
    </recommendedName>
</protein>
<organism evidence="2 3">
    <name type="scientific">Hyphomicrobium facile</name>
    <dbReference type="NCBI Taxonomy" id="51670"/>
    <lineage>
        <taxon>Bacteria</taxon>
        <taxon>Pseudomonadati</taxon>
        <taxon>Pseudomonadota</taxon>
        <taxon>Alphaproteobacteria</taxon>
        <taxon>Hyphomicrobiales</taxon>
        <taxon>Hyphomicrobiaceae</taxon>
        <taxon>Hyphomicrobium</taxon>
    </lineage>
</organism>
<keyword evidence="3" id="KW-1185">Reference proteome</keyword>